<evidence type="ECO:0000313" key="3">
    <source>
        <dbReference type="EMBL" id="QTQ12266.1"/>
    </source>
</evidence>
<organism evidence="3 4">
    <name type="scientific">Treponema parvum</name>
    <dbReference type="NCBI Taxonomy" id="138851"/>
    <lineage>
        <taxon>Bacteria</taxon>
        <taxon>Pseudomonadati</taxon>
        <taxon>Spirochaetota</taxon>
        <taxon>Spirochaetia</taxon>
        <taxon>Spirochaetales</taxon>
        <taxon>Treponemataceae</taxon>
        <taxon>Treponema</taxon>
    </lineage>
</organism>
<dbReference type="RefSeq" id="WP_210116981.1">
    <property type="nucleotide sequence ID" value="NZ_CP054257.1"/>
</dbReference>
<dbReference type="InterPro" id="IPR049492">
    <property type="entry name" value="BD-FAE-like_dom"/>
</dbReference>
<accession>A0A975F0C4</accession>
<evidence type="ECO:0000313" key="4">
    <source>
        <dbReference type="Proteomes" id="UP000671995"/>
    </source>
</evidence>
<keyword evidence="1 3" id="KW-0378">Hydrolase</keyword>
<evidence type="ECO:0000259" key="2">
    <source>
        <dbReference type="Pfam" id="PF20434"/>
    </source>
</evidence>
<proteinExistence type="predicted"/>
<gene>
    <name evidence="3" type="ORF">HRI96_08690</name>
</gene>
<dbReference type="Gene3D" id="3.40.50.1820">
    <property type="entry name" value="alpha/beta hydrolase"/>
    <property type="match status" value="1"/>
</dbReference>
<dbReference type="Pfam" id="PF20434">
    <property type="entry name" value="BD-FAE"/>
    <property type="match status" value="1"/>
</dbReference>
<dbReference type="Proteomes" id="UP000671995">
    <property type="component" value="Chromosome"/>
</dbReference>
<name>A0A975F0C4_9SPIR</name>
<dbReference type="GO" id="GO:0016787">
    <property type="term" value="F:hydrolase activity"/>
    <property type="evidence" value="ECO:0007669"/>
    <property type="project" value="UniProtKB-KW"/>
</dbReference>
<dbReference type="EMBL" id="CP054257">
    <property type="protein sequence ID" value="QTQ12266.1"/>
    <property type="molecule type" value="Genomic_DNA"/>
</dbReference>
<sequence length="286" mass="32261">MKHIKIELPVRYASKGIKNNGFIPYLTTYLIDNSEYIDPNRRRPLIIVCPGGGYSWRSPRGAEPIAIRMNALGFHACVLDYSIAPMDYPAALLDLCEAVAYIRGHCDEWFVDPKNVIVLGFSAAGHLAANLGVLWNKDFIQKYVPLTPAQIRPDALCLCYPVITSGKFRHDDSIRCLLGSQADDQNMRDFVSLEKHVNDDVPPVFMWHTYEDELVPVENSLLFAAELKKHNIPLEYHIFTKGLHGLSLANEETAGDPPRIQKECVIWPEVFAAWVRSGVIAESKKR</sequence>
<dbReference type="PANTHER" id="PTHR48081">
    <property type="entry name" value="AB HYDROLASE SUPERFAMILY PROTEIN C4A8.06C"/>
    <property type="match status" value="1"/>
</dbReference>
<feature type="domain" description="BD-FAE-like" evidence="2">
    <location>
        <begin position="42"/>
        <end position="227"/>
    </location>
</feature>
<dbReference type="SUPFAM" id="SSF53474">
    <property type="entry name" value="alpha/beta-Hydrolases"/>
    <property type="match status" value="1"/>
</dbReference>
<dbReference type="PANTHER" id="PTHR48081:SF6">
    <property type="entry name" value="PEPTIDASE S9 PROLYL OLIGOPEPTIDASE CATALYTIC DOMAIN-CONTAINING PROTEIN"/>
    <property type="match status" value="1"/>
</dbReference>
<protein>
    <submittedName>
        <fullName evidence="3">Alpha/beta hydrolase</fullName>
    </submittedName>
</protein>
<evidence type="ECO:0000256" key="1">
    <source>
        <dbReference type="ARBA" id="ARBA00022801"/>
    </source>
</evidence>
<dbReference type="InterPro" id="IPR029058">
    <property type="entry name" value="AB_hydrolase_fold"/>
</dbReference>
<dbReference type="InterPro" id="IPR050300">
    <property type="entry name" value="GDXG_lipolytic_enzyme"/>
</dbReference>
<reference evidence="3" key="2">
    <citation type="journal article" date="2021" name="Microbiol. Resour. Announc.">
        <title>Complete Genome Sequences of Three Human Oral Treponema parvum Isolates.</title>
        <authorList>
            <person name="Zeng H."/>
            <person name="Watt R.M."/>
        </authorList>
    </citation>
    <scope>NUCLEOTIDE SEQUENCE</scope>
    <source>
        <strain evidence="3">ATCC 700773</strain>
    </source>
</reference>
<reference evidence="3" key="1">
    <citation type="submission" date="2020-05" db="EMBL/GenBank/DDBJ databases">
        <authorList>
            <person name="Zeng H."/>
            <person name="Chan Y.K."/>
            <person name="Watt R.M."/>
        </authorList>
    </citation>
    <scope>NUCLEOTIDE SEQUENCE</scope>
    <source>
        <strain evidence="3">ATCC 700773</strain>
    </source>
</reference>
<dbReference type="AlphaFoldDB" id="A0A975F0C4"/>